<reference evidence="2" key="1">
    <citation type="submission" date="2021-01" db="EMBL/GenBank/DDBJ databases">
        <authorList>
            <person name="Corre E."/>
            <person name="Pelletier E."/>
            <person name="Niang G."/>
            <person name="Scheremetjew M."/>
            <person name="Finn R."/>
            <person name="Kale V."/>
            <person name="Holt S."/>
            <person name="Cochrane G."/>
            <person name="Meng A."/>
            <person name="Brown T."/>
            <person name="Cohen L."/>
        </authorList>
    </citation>
    <scope>NUCLEOTIDE SEQUENCE</scope>
    <source>
        <strain evidence="2">NY070348D</strain>
    </source>
</reference>
<evidence type="ECO:0000259" key="1">
    <source>
        <dbReference type="SMART" id="SM00645"/>
    </source>
</evidence>
<accession>A0A7S2RVG9</accession>
<name>A0A7S2RVG9_9STRA</name>
<dbReference type="EMBL" id="HBHK01011873">
    <property type="protein sequence ID" value="CAD9681883.1"/>
    <property type="molecule type" value="Transcribed_RNA"/>
</dbReference>
<gene>
    <name evidence="2" type="ORF">QSP1433_LOCUS7475</name>
</gene>
<organism evidence="2">
    <name type="scientific">Mucochytrium quahogii</name>
    <dbReference type="NCBI Taxonomy" id="96639"/>
    <lineage>
        <taxon>Eukaryota</taxon>
        <taxon>Sar</taxon>
        <taxon>Stramenopiles</taxon>
        <taxon>Bigyra</taxon>
        <taxon>Labyrinthulomycetes</taxon>
        <taxon>Thraustochytrida</taxon>
        <taxon>Thraustochytriidae</taxon>
        <taxon>Mucochytrium</taxon>
    </lineage>
</organism>
<dbReference type="InterPro" id="IPR038765">
    <property type="entry name" value="Papain-like_cys_pep_sf"/>
</dbReference>
<dbReference type="Pfam" id="PF00112">
    <property type="entry name" value="Peptidase_C1"/>
    <property type="match status" value="1"/>
</dbReference>
<dbReference type="GO" id="GO:0008234">
    <property type="term" value="F:cysteine-type peptidase activity"/>
    <property type="evidence" value="ECO:0007669"/>
    <property type="project" value="InterPro"/>
</dbReference>
<dbReference type="Gene3D" id="3.90.70.10">
    <property type="entry name" value="Cysteine proteinases"/>
    <property type="match status" value="1"/>
</dbReference>
<proteinExistence type="predicted"/>
<dbReference type="SUPFAM" id="SSF54001">
    <property type="entry name" value="Cysteine proteinases"/>
    <property type="match status" value="1"/>
</dbReference>
<protein>
    <recommendedName>
        <fullName evidence="1">Peptidase C1A papain C-terminal domain-containing protein</fullName>
    </recommendedName>
</protein>
<dbReference type="GO" id="GO:0006508">
    <property type="term" value="P:proteolysis"/>
    <property type="evidence" value="ECO:0007669"/>
    <property type="project" value="InterPro"/>
</dbReference>
<sequence length="508" mass="57066">MPFCQLQFLIHENESFLSTNLKQATKSQSKSKPRINFTMKVIFAIAQVAVLATAADAISIHDKAGLNKEFFVDFVKTAVYDPRPGQKDGGRMKYGRVGPVERQNGPRCFESATDSTIAMQAYFANVHRSPLGPLMFSKSPSYICGDKFLNRQSTIGNGNRCMADSYIKWGAWFKTPQSHRSNWPELLGFCGRHYTNKADVTRAMLTKCGAHNEVVKAPIDLCKIRNYDILRHNEGKCGSYTKSWPRLSWRMHARMPRHFTSSVCKACMTPNTKSNQVSDAWGGTESECRASVKGLAKRHISTTDYCSCAAMTNNYTKWRIPQTIKKGDLLGECSIDLRKVYAKDIQAFQKKHPTFPQTTKFPSKGSISNMLIAKAIMEFGGVYSHVDATKITSDLSKLGTRCSSSHDHYVVIVGFNFKHSEPYWILKNSHGEKVGDKGYFYLPMGKKCSGGGESGWLSGADSVMFPFWQFKNDARGQMCKNFGGKMRTRFCASKHAYLNSNRIPALFR</sequence>
<dbReference type="SMART" id="SM00645">
    <property type="entry name" value="Pept_C1"/>
    <property type="match status" value="1"/>
</dbReference>
<feature type="domain" description="Peptidase C1A papain C-terminal" evidence="1">
    <location>
        <begin position="255"/>
        <end position="460"/>
    </location>
</feature>
<dbReference type="InterPro" id="IPR000668">
    <property type="entry name" value="Peptidase_C1A_C"/>
</dbReference>
<dbReference type="AlphaFoldDB" id="A0A7S2RVG9"/>
<evidence type="ECO:0000313" key="2">
    <source>
        <dbReference type="EMBL" id="CAD9681883.1"/>
    </source>
</evidence>